<dbReference type="GO" id="GO:0005524">
    <property type="term" value="F:ATP binding"/>
    <property type="evidence" value="ECO:0007669"/>
    <property type="project" value="UniProtKB-KW"/>
</dbReference>
<dbReference type="InterPro" id="IPR034646">
    <property type="entry name" value="ADCK3_dom"/>
</dbReference>
<dbReference type="PANTHER" id="PTHR43851">
    <property type="match status" value="1"/>
</dbReference>
<dbReference type="EMBL" id="NSKB01000006">
    <property type="protein sequence ID" value="PAU75757.1"/>
    <property type="molecule type" value="Genomic_DNA"/>
</dbReference>
<proteinExistence type="inferred from homology"/>
<evidence type="ECO:0000256" key="1">
    <source>
        <dbReference type="ARBA" id="ARBA00009670"/>
    </source>
</evidence>
<keyword evidence="4" id="KW-0067">ATP-binding</keyword>
<name>A0A2A2ETT3_9GAMM</name>
<comment type="similarity">
    <text evidence="1">Belongs to the protein kinase superfamily. ADCK protein kinase family.</text>
</comment>
<dbReference type="Pfam" id="PF03109">
    <property type="entry name" value="ABC1"/>
    <property type="match status" value="1"/>
</dbReference>
<protein>
    <submittedName>
        <fullName evidence="6">ABC-1 protein</fullName>
    </submittedName>
</protein>
<feature type="domain" description="ABC1 atypical kinase-like" evidence="5">
    <location>
        <begin position="74"/>
        <end position="307"/>
    </location>
</feature>
<keyword evidence="3" id="KW-0547">Nucleotide-binding</keyword>
<dbReference type="CDD" id="cd13970">
    <property type="entry name" value="ABC1_ADCK3"/>
    <property type="match status" value="1"/>
</dbReference>
<dbReference type="PANTHER" id="PTHR43851:SF3">
    <property type="entry name" value="COENZYME Q8"/>
    <property type="match status" value="1"/>
</dbReference>
<dbReference type="AlphaFoldDB" id="A0A2A2ETT3"/>
<dbReference type="InterPro" id="IPR011009">
    <property type="entry name" value="Kinase-like_dom_sf"/>
</dbReference>
<dbReference type="Proteomes" id="UP000217771">
    <property type="component" value="Unassembled WGS sequence"/>
</dbReference>
<evidence type="ECO:0000313" key="6">
    <source>
        <dbReference type="EMBL" id="PAU75757.1"/>
    </source>
</evidence>
<evidence type="ECO:0000259" key="5">
    <source>
        <dbReference type="Pfam" id="PF03109"/>
    </source>
</evidence>
<evidence type="ECO:0000256" key="2">
    <source>
        <dbReference type="ARBA" id="ARBA00022679"/>
    </source>
</evidence>
<dbReference type="OrthoDB" id="9795390at2"/>
<dbReference type="SUPFAM" id="SSF56112">
    <property type="entry name" value="Protein kinase-like (PK-like)"/>
    <property type="match status" value="1"/>
</dbReference>
<dbReference type="InterPro" id="IPR051409">
    <property type="entry name" value="Atypical_kinase_ADCK"/>
</dbReference>
<organism evidence="6 7">
    <name type="scientific">Halomonas salipaludis</name>
    <dbReference type="NCBI Taxonomy" id="2032625"/>
    <lineage>
        <taxon>Bacteria</taxon>
        <taxon>Pseudomonadati</taxon>
        <taxon>Pseudomonadota</taxon>
        <taxon>Gammaproteobacteria</taxon>
        <taxon>Oceanospirillales</taxon>
        <taxon>Halomonadaceae</taxon>
        <taxon>Halomonas</taxon>
    </lineage>
</organism>
<reference evidence="6 7" key="1">
    <citation type="submission" date="2017-08" db="EMBL/GenBank/DDBJ databases">
        <title>Halomonas alkalisoli sp. nov., isolated from saline alkaline soil.</title>
        <authorList>
            <person name="Wang D."/>
            <person name="Zhang G."/>
        </authorList>
    </citation>
    <scope>NUCLEOTIDE SEQUENCE [LARGE SCALE GENOMIC DNA]</scope>
    <source>
        <strain evidence="6 7">WRN001</strain>
    </source>
</reference>
<keyword evidence="7" id="KW-1185">Reference proteome</keyword>
<dbReference type="RefSeq" id="WP_095622177.1">
    <property type="nucleotide sequence ID" value="NZ_NSKB01000006.1"/>
</dbReference>
<dbReference type="GO" id="GO:0016740">
    <property type="term" value="F:transferase activity"/>
    <property type="evidence" value="ECO:0007669"/>
    <property type="project" value="UniProtKB-KW"/>
</dbReference>
<keyword evidence="2" id="KW-0808">Transferase</keyword>
<evidence type="ECO:0000256" key="4">
    <source>
        <dbReference type="ARBA" id="ARBA00022840"/>
    </source>
</evidence>
<evidence type="ECO:0000313" key="7">
    <source>
        <dbReference type="Proteomes" id="UP000217771"/>
    </source>
</evidence>
<sequence>MRERGRTRRLLGLGARTGGAMLKSRMGGNSDWRALGEALFVGLSELKGPAMKLAQIISQWDDLLPPDLADELARLQRQAEPMPWAQIRATLVEQYGDLEAHFREVEEQPFASASMGQVHRAVTHSGETLVLKVQYPGLVDVLESDLAQVRRIMRLGRWFKVPQARLDALFEELAESLRGELDYRAEAAALARYRQRYADHRRIVIPAPALDYCGARVLAMYYVPGTPLRDLEQAEPATRQQIAEALADWLTEELFRFGELHADPHAGNFACDDQGRLVIYDLGAVIAVPETRLAQLIELLESTLLGDPLAMDAALLKMGGRQGEGAPLALYREAAEAVAPLFAPGEQDFGDVRVHRRLRELSPRVWAAMDRLQPPADTLLLSRALNGHYWNLVRLGARLDMQARSQPLLEWARRRRVGGESQPTGVLD</sequence>
<comment type="caution">
    <text evidence="6">The sequence shown here is derived from an EMBL/GenBank/DDBJ whole genome shotgun (WGS) entry which is preliminary data.</text>
</comment>
<evidence type="ECO:0000256" key="3">
    <source>
        <dbReference type="ARBA" id="ARBA00022741"/>
    </source>
</evidence>
<dbReference type="InterPro" id="IPR004147">
    <property type="entry name" value="ABC1_dom"/>
</dbReference>
<accession>A0A2A2ETT3</accession>
<gene>
    <name evidence="6" type="ORF">CK498_17750</name>
</gene>